<reference evidence="1 2" key="1">
    <citation type="submission" date="2020-02" db="EMBL/GenBank/DDBJ databases">
        <title>complete genome sequence of Rhodobacteraceae bacterium.</title>
        <authorList>
            <person name="Park J."/>
            <person name="Kim Y.-S."/>
            <person name="Kim K.-H."/>
        </authorList>
    </citation>
    <scope>NUCLEOTIDE SEQUENCE [LARGE SCALE GENOMIC DNA]</scope>
    <source>
        <strain evidence="1 2">RR4-56</strain>
    </source>
</reference>
<keyword evidence="2" id="KW-1185">Reference proteome</keyword>
<organism evidence="1 2">
    <name type="scientific">Pikeienuella piscinae</name>
    <dbReference type="NCBI Taxonomy" id="2748098"/>
    <lineage>
        <taxon>Bacteria</taxon>
        <taxon>Pseudomonadati</taxon>
        <taxon>Pseudomonadota</taxon>
        <taxon>Alphaproteobacteria</taxon>
        <taxon>Rhodobacterales</taxon>
        <taxon>Paracoccaceae</taxon>
        <taxon>Pikeienuella</taxon>
    </lineage>
</organism>
<protein>
    <submittedName>
        <fullName evidence="1">Uncharacterized protein</fullName>
    </submittedName>
</protein>
<dbReference type="EMBL" id="CP049056">
    <property type="protein sequence ID" value="QIE57291.1"/>
    <property type="molecule type" value="Genomic_DNA"/>
</dbReference>
<accession>A0A7M3T5L0</accession>
<sequence length="764" mass="78012">MAYEGYCADDVPFRNQPKGVVEMKPYQCALTIFVAMTLAAVATAAERLDYAGAYQAEPGEAGFSVTGAEPAAGFVRGCPGFAPAEPAVLIAVSDPSAPAIVYGVAEGAAGLLVAGPDGVFGCAVADQLGIARLPMARALEGEIQVWPLAAEAGAALDGVVLIAEAELSLREIAGRAGLTVDPSILPPLLSEAPLDPAAEPASGRIALPAEGEAAQPMTLAGKVPADEAGQNCVGLIDQTRPDVVLTLEAPEPVLAIRATADVDTTLLVIGPDGVVSCNDDAVNYDPALVYGDAPAGDYAIWLGVYPGGEGAPATLFVGRSAPEDGGRDDTMSAAALDPAAEPAFGRLELPESGEAELDVAIIGETFASEFDDSCSGLIEPSRPDATLSLAAVEPVLWIFARSALADTTLLVSAPDGSITCNDDFDGTNAGIGLSDAQPGDYAIWVGAFGGGGGAPGALAVSREGPEIGATVDGGELRLNPFAGVEMSTAGQALDLMLGDMGLAEVLRFETREDVDPDGFTLTGVMIHDPTGERPPVGIDAIRVTHLDLVGLEANGAPERFSVTLDGIDYAALSREAAAAGAAPLPKIENPPPLSVSVSLLPPTDGAGVDNERRELKIGLGFENQIAFGLTALMLWPEGVGAMGAAGAAVLVEPEMLAMEINDMGYLRAALEGFAAETDQPPEEMIQAGLTELAAALAPLTPGSPRARLHDAIAARLGDLGRPGVIKVRLQADHPLDMETAAAALMADAPDPSLMEIEITYEPSE</sequence>
<evidence type="ECO:0000313" key="2">
    <source>
        <dbReference type="Proteomes" id="UP000503336"/>
    </source>
</evidence>
<name>A0A7M3T5L0_9RHOB</name>
<proteinExistence type="predicted"/>
<evidence type="ECO:0000313" key="1">
    <source>
        <dbReference type="EMBL" id="QIE57291.1"/>
    </source>
</evidence>
<dbReference type="Proteomes" id="UP000503336">
    <property type="component" value="Chromosome"/>
</dbReference>
<gene>
    <name evidence="1" type="ORF">G5B40_18705</name>
</gene>
<dbReference type="AlphaFoldDB" id="A0A7M3T5L0"/>
<dbReference type="KEGG" id="hdh:G5B40_18705"/>